<organism evidence="2 3">
    <name type="scientific">Anopheles christyi</name>
    <dbReference type="NCBI Taxonomy" id="43041"/>
    <lineage>
        <taxon>Eukaryota</taxon>
        <taxon>Metazoa</taxon>
        <taxon>Ecdysozoa</taxon>
        <taxon>Arthropoda</taxon>
        <taxon>Hexapoda</taxon>
        <taxon>Insecta</taxon>
        <taxon>Pterygota</taxon>
        <taxon>Neoptera</taxon>
        <taxon>Endopterygota</taxon>
        <taxon>Diptera</taxon>
        <taxon>Nematocera</taxon>
        <taxon>Culicoidea</taxon>
        <taxon>Culicidae</taxon>
        <taxon>Anophelinae</taxon>
        <taxon>Anopheles</taxon>
    </lineage>
</organism>
<proteinExistence type="predicted"/>
<name>A0A182JSZ1_9DIPT</name>
<evidence type="ECO:0000313" key="2">
    <source>
        <dbReference type="EnsemblMetazoa" id="ACHR001623-PA"/>
    </source>
</evidence>
<evidence type="ECO:0000313" key="3">
    <source>
        <dbReference type="Proteomes" id="UP000075881"/>
    </source>
</evidence>
<dbReference type="EnsemblMetazoa" id="ACHR001623-RA">
    <property type="protein sequence ID" value="ACHR001623-PA"/>
    <property type="gene ID" value="ACHR001623"/>
</dbReference>
<accession>A0A182JSZ1</accession>
<reference evidence="2" key="2">
    <citation type="submission" date="2020-05" db="UniProtKB">
        <authorList>
            <consortium name="EnsemblMetazoa"/>
        </authorList>
    </citation>
    <scope>IDENTIFICATION</scope>
    <source>
        <strain evidence="2">ACHKN1017</strain>
    </source>
</reference>
<keyword evidence="1" id="KW-0732">Signal</keyword>
<dbReference type="Proteomes" id="UP000075881">
    <property type="component" value="Unassembled WGS sequence"/>
</dbReference>
<protein>
    <submittedName>
        <fullName evidence="2">Uncharacterized protein</fullName>
    </submittedName>
</protein>
<sequence>MAKVMCLLLMSAFLVALSVVGSGVSAAPQGQTGAGSSYSPIADIGRLASGATGLFGQTISKLPNF</sequence>
<dbReference type="VEuPathDB" id="VectorBase:ACHR001623"/>
<dbReference type="AlphaFoldDB" id="A0A182JSZ1"/>
<evidence type="ECO:0000256" key="1">
    <source>
        <dbReference type="SAM" id="SignalP"/>
    </source>
</evidence>
<feature type="signal peptide" evidence="1">
    <location>
        <begin position="1"/>
        <end position="26"/>
    </location>
</feature>
<keyword evidence="3" id="KW-1185">Reference proteome</keyword>
<feature type="chain" id="PRO_5008124646" evidence="1">
    <location>
        <begin position="27"/>
        <end position="65"/>
    </location>
</feature>
<reference evidence="3" key="1">
    <citation type="submission" date="2013-03" db="EMBL/GenBank/DDBJ databases">
        <title>The Genome Sequence of Anopheles christyi ACHKN1017.</title>
        <authorList>
            <consortium name="The Broad Institute Genomics Platform"/>
            <person name="Neafsey D.E."/>
            <person name="Besansky N."/>
            <person name="Walker B."/>
            <person name="Young S.K."/>
            <person name="Zeng Q."/>
            <person name="Gargeya S."/>
            <person name="Fitzgerald M."/>
            <person name="Haas B."/>
            <person name="Abouelleil A."/>
            <person name="Allen A.W."/>
            <person name="Alvarado L."/>
            <person name="Arachchi H.M."/>
            <person name="Berlin A.M."/>
            <person name="Chapman S.B."/>
            <person name="Gainer-Dewar J."/>
            <person name="Goldberg J."/>
            <person name="Griggs A."/>
            <person name="Gujja S."/>
            <person name="Hansen M."/>
            <person name="Howarth C."/>
            <person name="Imamovic A."/>
            <person name="Ireland A."/>
            <person name="Larimer J."/>
            <person name="McCowan C."/>
            <person name="Murphy C."/>
            <person name="Pearson M."/>
            <person name="Poon T.W."/>
            <person name="Priest M."/>
            <person name="Roberts A."/>
            <person name="Saif S."/>
            <person name="Shea T."/>
            <person name="Sisk P."/>
            <person name="Sykes S."/>
            <person name="Wortman J."/>
            <person name="Nusbaum C."/>
            <person name="Birren B."/>
        </authorList>
    </citation>
    <scope>NUCLEOTIDE SEQUENCE [LARGE SCALE GENOMIC DNA]</scope>
    <source>
        <strain evidence="3">ACHKN1017</strain>
    </source>
</reference>